<feature type="domain" description="Thiamine-binding protein" evidence="2">
    <location>
        <begin position="5"/>
        <end position="95"/>
    </location>
</feature>
<dbReference type="SUPFAM" id="SSF89957">
    <property type="entry name" value="MTH1187/YkoF-like"/>
    <property type="match status" value="1"/>
</dbReference>
<dbReference type="Proteomes" id="UP000019402">
    <property type="component" value="Unassembled WGS sequence"/>
</dbReference>
<protein>
    <recommendedName>
        <fullName evidence="2">Thiamine-binding protein domain-containing protein</fullName>
    </recommendedName>
</protein>
<evidence type="ECO:0000256" key="1">
    <source>
        <dbReference type="ARBA" id="ARBA00010272"/>
    </source>
</evidence>
<name>W7YA30_9BACT</name>
<dbReference type="STRING" id="869213.GCA_000517085_02729"/>
<dbReference type="EMBL" id="BAMD01000072">
    <property type="protein sequence ID" value="GAF05177.1"/>
    <property type="molecule type" value="Genomic_DNA"/>
</dbReference>
<comment type="caution">
    <text evidence="3">The sequence shown here is derived from an EMBL/GenBank/DDBJ whole genome shotgun (WGS) entry which is preliminary data.</text>
</comment>
<evidence type="ECO:0000313" key="4">
    <source>
        <dbReference type="Proteomes" id="UP000019402"/>
    </source>
</evidence>
<dbReference type="InterPro" id="IPR051614">
    <property type="entry name" value="UPF0045_domain"/>
</dbReference>
<dbReference type="eggNOG" id="COG0011">
    <property type="taxonomic scope" value="Bacteria"/>
</dbReference>
<sequence length="103" mass="11225">MSVLVNFAMFPTDTGSSLSTPVSKVIELIKNSGVQYQLGPMGTTIETEGMEEALDVINQAHTLLAKNHDRIYTTITIDARKGDVGRMQSKIQSIENNIGKVNT</sequence>
<dbReference type="Pfam" id="PF01910">
    <property type="entry name" value="Thiamine_BP"/>
    <property type="match status" value="1"/>
</dbReference>
<dbReference type="Gene3D" id="3.30.70.930">
    <property type="match status" value="1"/>
</dbReference>
<dbReference type="OrthoDB" id="5886358at2"/>
<dbReference type="NCBIfam" id="TIGR00106">
    <property type="entry name" value="MTH1187 family thiamine-binding protein"/>
    <property type="match status" value="1"/>
</dbReference>
<dbReference type="PANTHER" id="PTHR33777:SF1">
    <property type="entry name" value="UPF0045 PROTEIN ECM15"/>
    <property type="match status" value="1"/>
</dbReference>
<accession>W7YA30</accession>
<dbReference type="InterPro" id="IPR002767">
    <property type="entry name" value="Thiamine_BP"/>
</dbReference>
<dbReference type="RefSeq" id="WP_027472265.1">
    <property type="nucleotide sequence ID" value="NZ_BAMD01000072.1"/>
</dbReference>
<comment type="similarity">
    <text evidence="1">Belongs to the UPF0045 family.</text>
</comment>
<keyword evidence="4" id="KW-1185">Reference proteome</keyword>
<organism evidence="3 4">
    <name type="scientific">Saccharicrinis fermentans DSM 9555 = JCM 21142</name>
    <dbReference type="NCBI Taxonomy" id="869213"/>
    <lineage>
        <taxon>Bacteria</taxon>
        <taxon>Pseudomonadati</taxon>
        <taxon>Bacteroidota</taxon>
        <taxon>Bacteroidia</taxon>
        <taxon>Marinilabiliales</taxon>
        <taxon>Marinilabiliaceae</taxon>
        <taxon>Saccharicrinis</taxon>
    </lineage>
</organism>
<dbReference type="InterPro" id="IPR029756">
    <property type="entry name" value="MTH1187/YkoF-like"/>
</dbReference>
<evidence type="ECO:0000313" key="3">
    <source>
        <dbReference type="EMBL" id="GAF05177.1"/>
    </source>
</evidence>
<reference evidence="3 4" key="1">
    <citation type="journal article" date="2014" name="Genome Announc.">
        <title>Draft Genome Sequence of Cytophaga fermentans JCM 21142T, a Facultative Anaerobe Isolated from Marine Mud.</title>
        <authorList>
            <person name="Starns D."/>
            <person name="Oshima K."/>
            <person name="Suda W."/>
            <person name="Iino T."/>
            <person name="Yuki M."/>
            <person name="Inoue J."/>
            <person name="Kitamura K."/>
            <person name="Iida T."/>
            <person name="Darby A."/>
            <person name="Hattori M."/>
            <person name="Ohkuma M."/>
        </authorList>
    </citation>
    <scope>NUCLEOTIDE SEQUENCE [LARGE SCALE GENOMIC DNA]</scope>
    <source>
        <strain evidence="3 4">JCM 21142</strain>
    </source>
</reference>
<proteinExistence type="inferred from homology"/>
<gene>
    <name evidence="3" type="ORF">JCM21142_93902</name>
</gene>
<dbReference type="GO" id="GO:0005829">
    <property type="term" value="C:cytosol"/>
    <property type="evidence" value="ECO:0007669"/>
    <property type="project" value="TreeGrafter"/>
</dbReference>
<dbReference type="PANTHER" id="PTHR33777">
    <property type="entry name" value="UPF0045 PROTEIN ECM15"/>
    <property type="match status" value="1"/>
</dbReference>
<evidence type="ECO:0000259" key="2">
    <source>
        <dbReference type="Pfam" id="PF01910"/>
    </source>
</evidence>
<dbReference type="AlphaFoldDB" id="W7YA30"/>